<evidence type="ECO:0000256" key="1">
    <source>
        <dbReference type="ARBA" id="ARBA00009798"/>
    </source>
</evidence>
<evidence type="ECO:0000313" key="7">
    <source>
        <dbReference type="Proteomes" id="UP001199424"/>
    </source>
</evidence>
<dbReference type="NCBIfam" id="TIGR00011">
    <property type="entry name" value="YbaK_EbsC"/>
    <property type="match status" value="1"/>
</dbReference>
<accession>A0AAE3DGH1</accession>
<evidence type="ECO:0000256" key="3">
    <source>
        <dbReference type="ARBA" id="ARBA00023239"/>
    </source>
</evidence>
<comment type="caution">
    <text evidence="6">The sequence shown here is derived from an EMBL/GenBank/DDBJ whole genome shotgun (WGS) entry which is preliminary data.</text>
</comment>
<keyword evidence="2 4" id="KW-0648">Protein biosynthesis</keyword>
<evidence type="ECO:0000256" key="2">
    <source>
        <dbReference type="ARBA" id="ARBA00022917"/>
    </source>
</evidence>
<dbReference type="GO" id="GO:0006412">
    <property type="term" value="P:translation"/>
    <property type="evidence" value="ECO:0007669"/>
    <property type="project" value="UniProtKB-KW"/>
</dbReference>
<dbReference type="GO" id="GO:0016829">
    <property type="term" value="F:lyase activity"/>
    <property type="evidence" value="ECO:0007669"/>
    <property type="project" value="UniProtKB-KW"/>
</dbReference>
<dbReference type="InterPro" id="IPR004369">
    <property type="entry name" value="Prolyl-tRNA_editing_YbaK/EbsC"/>
</dbReference>
<dbReference type="PANTHER" id="PTHR30411:SF0">
    <property type="entry name" value="CYS-TRNA(PRO)_CYS-TRNA(CYS) DEACYLASE YBAK"/>
    <property type="match status" value="1"/>
</dbReference>
<dbReference type="PIRSF" id="PIRSF006181">
    <property type="entry name" value="EbsC_YbaK"/>
    <property type="match status" value="1"/>
</dbReference>
<dbReference type="GO" id="GO:0002161">
    <property type="term" value="F:aminoacyl-tRNA deacylase activity"/>
    <property type="evidence" value="ECO:0007669"/>
    <property type="project" value="InterPro"/>
</dbReference>
<evidence type="ECO:0000259" key="5">
    <source>
        <dbReference type="Pfam" id="PF04073"/>
    </source>
</evidence>
<dbReference type="EC" id="4.2.-.-" evidence="4"/>
<gene>
    <name evidence="6" type="primary">ybaK</name>
    <name evidence="6" type="ORF">LKD31_04600</name>
</gene>
<dbReference type="PANTHER" id="PTHR30411">
    <property type="entry name" value="CYTOPLASMIC PROTEIN"/>
    <property type="match status" value="1"/>
</dbReference>
<name>A0AAE3DGH1_9FIRM</name>
<dbReference type="SUPFAM" id="SSF55826">
    <property type="entry name" value="YbaK/ProRS associated domain"/>
    <property type="match status" value="1"/>
</dbReference>
<reference evidence="6" key="1">
    <citation type="submission" date="2021-10" db="EMBL/GenBank/DDBJ databases">
        <title>Anaerobic single-cell dispensing facilitates the cultivation of human gut bacteria.</title>
        <authorList>
            <person name="Afrizal A."/>
        </authorList>
    </citation>
    <scope>NUCLEOTIDE SEQUENCE</scope>
    <source>
        <strain evidence="6">CLA-AA-H250</strain>
    </source>
</reference>
<sequence>MSSGVKKTNAMRMLDGAKIPYEVRTYEFEETDLAGVHAADAVGMPYETVFKTLVARGDKTGFVVFCIPVAEELDLKKAARASKNKSVELLHVKDLLPTTGYIRGGCSPVGMKKEFPTYIDETAMLFDAIAVSGGMRGVQLIVNPDQLLGFVKGEYVDLTA</sequence>
<dbReference type="RefSeq" id="WP_308448816.1">
    <property type="nucleotide sequence ID" value="NZ_JAJEQC010000003.1"/>
</dbReference>
<evidence type="ECO:0000313" key="6">
    <source>
        <dbReference type="EMBL" id="MCC2136295.1"/>
    </source>
</evidence>
<dbReference type="InterPro" id="IPR007214">
    <property type="entry name" value="YbaK/aa-tRNA-synth-assoc-dom"/>
</dbReference>
<keyword evidence="3 4" id="KW-0456">Lyase</keyword>
<dbReference type="Proteomes" id="UP001199424">
    <property type="component" value="Unassembled WGS sequence"/>
</dbReference>
<feature type="domain" description="YbaK/aminoacyl-tRNA synthetase-associated" evidence="5">
    <location>
        <begin position="38"/>
        <end position="148"/>
    </location>
</feature>
<dbReference type="Gene3D" id="3.90.960.10">
    <property type="entry name" value="YbaK/aminoacyl-tRNA synthetase-associated domain"/>
    <property type="match status" value="1"/>
</dbReference>
<evidence type="ECO:0000256" key="4">
    <source>
        <dbReference type="PIRNR" id="PIRNR006181"/>
    </source>
</evidence>
<dbReference type="EMBL" id="JAJEQC010000003">
    <property type="protein sequence ID" value="MCC2136295.1"/>
    <property type="molecule type" value="Genomic_DNA"/>
</dbReference>
<dbReference type="InterPro" id="IPR036754">
    <property type="entry name" value="YbaK/aa-tRNA-synt-asso_dom_sf"/>
</dbReference>
<proteinExistence type="inferred from homology"/>
<protein>
    <recommendedName>
        <fullName evidence="4">Cys-tRNA(Pro)/Cys-tRNA(Cys) deacylase</fullName>
        <ecNumber evidence="4">4.2.-.-</ecNumber>
    </recommendedName>
</protein>
<organism evidence="6 7">
    <name type="scientific">Hominenteromicrobium mulieris</name>
    <dbReference type="NCBI Taxonomy" id="2885357"/>
    <lineage>
        <taxon>Bacteria</taxon>
        <taxon>Bacillati</taxon>
        <taxon>Bacillota</taxon>
        <taxon>Clostridia</taxon>
        <taxon>Eubacteriales</taxon>
        <taxon>Oscillospiraceae</taxon>
        <taxon>Hominenteromicrobium</taxon>
    </lineage>
</organism>
<comment type="similarity">
    <text evidence="1 4">Belongs to the prolyl-tRNA editing family. YbaK/EbsC subfamily.</text>
</comment>
<keyword evidence="7" id="KW-1185">Reference proteome</keyword>
<dbReference type="CDD" id="cd00002">
    <property type="entry name" value="YbaK_deacylase"/>
    <property type="match status" value="1"/>
</dbReference>
<dbReference type="AlphaFoldDB" id="A0AAE3DGH1"/>
<dbReference type="Pfam" id="PF04073">
    <property type="entry name" value="tRNA_edit"/>
    <property type="match status" value="1"/>
</dbReference>